<dbReference type="GO" id="GO:0005829">
    <property type="term" value="C:cytosol"/>
    <property type="evidence" value="ECO:0007669"/>
    <property type="project" value="TreeGrafter"/>
</dbReference>
<dbReference type="PANTHER" id="PTHR46797">
    <property type="entry name" value="HTH-TYPE TRANSCRIPTIONAL REGULATOR"/>
    <property type="match status" value="1"/>
</dbReference>
<dbReference type="Gene3D" id="1.10.260.40">
    <property type="entry name" value="lambda repressor-like DNA-binding domains"/>
    <property type="match status" value="1"/>
</dbReference>
<evidence type="ECO:0000313" key="6">
    <source>
        <dbReference type="Proteomes" id="UP000251853"/>
    </source>
</evidence>
<dbReference type="CDD" id="cd00093">
    <property type="entry name" value="HTH_XRE"/>
    <property type="match status" value="1"/>
</dbReference>
<dbReference type="SMART" id="SM00530">
    <property type="entry name" value="HTH_XRE"/>
    <property type="match status" value="1"/>
</dbReference>
<evidence type="ECO:0000313" key="5">
    <source>
        <dbReference type="EMBL" id="SQB16193.1"/>
    </source>
</evidence>
<feature type="domain" description="HTH cro/C1-type" evidence="4">
    <location>
        <begin position="12"/>
        <end position="65"/>
    </location>
</feature>
<evidence type="ECO:0000256" key="2">
    <source>
        <dbReference type="SAM" id="Coils"/>
    </source>
</evidence>
<feature type="region of interest" description="Disordered" evidence="3">
    <location>
        <begin position="118"/>
        <end position="139"/>
    </location>
</feature>
<keyword evidence="1" id="KW-0238">DNA-binding</keyword>
<dbReference type="InterPro" id="IPR001387">
    <property type="entry name" value="Cro/C1-type_HTH"/>
</dbReference>
<dbReference type="InterPro" id="IPR010982">
    <property type="entry name" value="Lambda_DNA-bd_dom_sf"/>
</dbReference>
<name>A0A2X2UTM8_9FIRM</name>
<sequence length="139" mass="16130">MIHQVYSIAEEIKRLREERDMTQEELAESAEISLSHLSKVESGSRMIGMKTYSKILYALNAVPIMITETEKSERHSDLVLRLLSILKECSEVEMEFLLNTVETIKNNMDIIRNHEKSSAGNHKRNTHHNYPAYEARRTV</sequence>
<accession>A0A2X2UTM8</accession>
<dbReference type="Proteomes" id="UP000251853">
    <property type="component" value="Unassembled WGS sequence"/>
</dbReference>
<organism evidence="5 6">
    <name type="scientific">Enterocloster clostridioformis</name>
    <dbReference type="NCBI Taxonomy" id="1531"/>
    <lineage>
        <taxon>Bacteria</taxon>
        <taxon>Bacillati</taxon>
        <taxon>Bacillota</taxon>
        <taxon>Clostridia</taxon>
        <taxon>Lachnospirales</taxon>
        <taxon>Lachnospiraceae</taxon>
        <taxon>Enterocloster</taxon>
    </lineage>
</organism>
<feature type="coiled-coil region" evidence="2">
    <location>
        <begin position="5"/>
        <end position="32"/>
    </location>
</feature>
<proteinExistence type="predicted"/>
<keyword evidence="6" id="KW-1185">Reference proteome</keyword>
<protein>
    <submittedName>
        <fullName evidence="5">Transcriptional regulator</fullName>
    </submittedName>
</protein>
<evidence type="ECO:0000256" key="3">
    <source>
        <dbReference type="SAM" id="MobiDB-lite"/>
    </source>
</evidence>
<dbReference type="GO" id="GO:0003677">
    <property type="term" value="F:DNA binding"/>
    <property type="evidence" value="ECO:0007669"/>
    <property type="project" value="UniProtKB-KW"/>
</dbReference>
<dbReference type="AlphaFoldDB" id="A0A2X2UTM8"/>
<evidence type="ECO:0000259" key="4">
    <source>
        <dbReference type="PROSITE" id="PS50943"/>
    </source>
</evidence>
<dbReference type="RefSeq" id="WP_022201020.1">
    <property type="nucleotide sequence ID" value="NZ_JAIWZC010000001.1"/>
</dbReference>
<keyword evidence="2" id="KW-0175">Coiled coil</keyword>
<dbReference type="GO" id="GO:0003700">
    <property type="term" value="F:DNA-binding transcription factor activity"/>
    <property type="evidence" value="ECO:0007669"/>
    <property type="project" value="TreeGrafter"/>
</dbReference>
<dbReference type="PROSITE" id="PS50943">
    <property type="entry name" value="HTH_CROC1"/>
    <property type="match status" value="1"/>
</dbReference>
<dbReference type="SUPFAM" id="SSF47413">
    <property type="entry name" value="lambda repressor-like DNA-binding domains"/>
    <property type="match status" value="1"/>
</dbReference>
<reference evidence="5 6" key="1">
    <citation type="submission" date="2018-06" db="EMBL/GenBank/DDBJ databases">
        <authorList>
            <consortium name="Pathogen Informatics"/>
            <person name="Doyle S."/>
        </authorList>
    </citation>
    <scope>NUCLEOTIDE SEQUENCE [LARGE SCALE GENOMIC DNA]</scope>
    <source>
        <strain evidence="5 6">NCTC11224</strain>
    </source>
</reference>
<dbReference type="PANTHER" id="PTHR46797:SF1">
    <property type="entry name" value="METHYLPHOSPHONATE SYNTHASE"/>
    <property type="match status" value="1"/>
</dbReference>
<dbReference type="InterPro" id="IPR050807">
    <property type="entry name" value="TransReg_Diox_bact_type"/>
</dbReference>
<gene>
    <name evidence="5" type="ORF">NCTC11224_05296</name>
</gene>
<dbReference type="EMBL" id="UAVW01000019">
    <property type="protein sequence ID" value="SQB16193.1"/>
    <property type="molecule type" value="Genomic_DNA"/>
</dbReference>
<evidence type="ECO:0000256" key="1">
    <source>
        <dbReference type="ARBA" id="ARBA00023125"/>
    </source>
</evidence>
<dbReference type="Pfam" id="PF01381">
    <property type="entry name" value="HTH_3"/>
    <property type="match status" value="1"/>
</dbReference>